<comment type="caution">
    <text evidence="1">The sequence shown here is derived from an EMBL/GenBank/DDBJ whole genome shotgun (WGS) entry which is preliminary data.</text>
</comment>
<dbReference type="Proteomes" id="UP000269352">
    <property type="component" value="Unassembled WGS sequence"/>
</dbReference>
<evidence type="ECO:0000313" key="1">
    <source>
        <dbReference type="EMBL" id="GBR73757.1"/>
    </source>
</evidence>
<name>A0A388TBM8_TERA1</name>
<proteinExistence type="predicted"/>
<accession>A0A388TBM8</accession>
<protein>
    <submittedName>
        <fullName evidence="1">Uncharacterized protein</fullName>
    </submittedName>
</protein>
<reference evidence="1 2" key="1">
    <citation type="journal article" date="2019" name="ISME J.">
        <title>Genome analyses of uncultured TG2/ZB3 bacteria in 'Margulisbacteria' specifically attached to ectosymbiotic spirochetes of protists in the termite gut.</title>
        <authorList>
            <person name="Utami Y.D."/>
            <person name="Kuwahara H."/>
            <person name="Igai K."/>
            <person name="Murakami T."/>
            <person name="Sugaya K."/>
            <person name="Morikawa T."/>
            <person name="Nagura Y."/>
            <person name="Yuki M."/>
            <person name="Deevong P."/>
            <person name="Inoue T."/>
            <person name="Kihara K."/>
            <person name="Lo N."/>
            <person name="Yamada A."/>
            <person name="Ohkuma M."/>
            <person name="Hongoh Y."/>
        </authorList>
    </citation>
    <scope>NUCLEOTIDE SEQUENCE [LARGE SCALE GENOMIC DNA]</scope>
    <source>
        <strain evidence="1">NkOx7-01</strain>
    </source>
</reference>
<evidence type="ECO:0000313" key="2">
    <source>
        <dbReference type="Proteomes" id="UP000269352"/>
    </source>
</evidence>
<dbReference type="EMBL" id="BGZN01000019">
    <property type="protein sequence ID" value="GBR73757.1"/>
    <property type="molecule type" value="Genomic_DNA"/>
</dbReference>
<gene>
    <name evidence="1" type="ORF">NO1_1061</name>
</gene>
<sequence length="1803" mass="203225">MLKRLAVLVSIAAALFSAEYEQNDWTYFGFWNLYNSGYDRPTAPALAKNPEDQAKWNATMYLRNYPFVYEYIGKKLYFISEYTGSANAARLAPSFFVIKNGRTYEVWWNIPGTNNRQYLNFGGRNNIITGWLEIPDPANARFLARLEDGQPFAVTNSSPVTLADVRGGLRTNWQHDIPGAYSIGSGLYAGSSGQARFYHFYLGAERQVAVLSPEQSRQLGGLSARDREILENECGLPETVFSGAVLPANYYYFPQAELAAAQNFYKKYKKDFTGDIYFQKKNYLPRGANGFNINVIANDPGTAVENLENLTIRNKQDPYAWTIISLGSFADAQALAELKGVARLTAWYDARNLRSGYYGWQNAFLDVVQYDQSGKVIGQNDDLIFSVLNRTPNIEVYSGVLEHEFIVAQNAARLEIILKISGAPDYDRAKRGATAETFVLKRVALQKGAEKLDVEKLFKVGAPLVLSGKNSAYLPPAGLGLFVGDRALTIDPARRSIKYSLQSPGEYSGFYTNIFSVADIEELEIAALFNSDLEKYGEPPNWANNAIELIYFDENGGQVYPADNGAERYPRVDAALNTAQTRKSLFVVPRERGAKYAQIRMNFVRVNDSRDDRPDQRHYFLGQAEVNNIVIRPALQPHNAANFLPNNGSFYDNINGQPLSWTVQGAYVEENLPQAARKLVFNNWNAGGWSAVKTEIDIPASANLLRGQMNIDLQNIETGLNQWEGFGFFLEADVQTPSGALFHYSGIPVFEKKGGQYVQFSRLSLARRGLIEYYIPLYHENQKIVKLYWQIALLGKGRAELLPLKSGPEANILSVELLRETAFNPLLWPQYTLYSADGNSFQFQKKYELKTDAGSFNYDYAEALAERLLSAGLEKQNIAGELKNLPLDSVKKTAAYEIKALPAYGRVSKLADFDGQVIEVSFRTDGTNDARFNLQAFIVDEASGNVQQAPIYRLEKDGSWKTIDRVFEVGQAERFVIDSSEYQGVAKKVLLTLGGFHGIVNYRDLKLTNYAGFDGRSLSGKRGETRISAPGQGQILTHASSGKLEQANLVNLTEAYPLGFLSADAQKLDAQIRAAVQTNKLGFERGAWTYRGGSGDFALNGFTLVGETFQTWQQIYGAELPRFCREQGERWKKAGLNTIRVHQVFTSWADFSEKDLDQLIKVLKNWQDEGFVIIFDALPDTNFAGNYWGTLFNNKPYTAAFSNTTDLFKATLVLPEVSDMYVKPALQKLAKSFQKNNFWPNSLTYMNETGFTRGFWTIDKYNENGHKYFSKNYHFYYGRYLDHTRNDKAWQDFMARADALLQTHIQSVNLKSLLADVAALNKVINEKYYVKDTAGYVYYNILRDEALNRYPAYQKELKALREDGYSWITNAEPTGNYIEKSAQIAAENKTRLNKLLLQIEVVQNNTARDLQNLLTAADLKNKIKEVHRAVFSVKMPADYQTPENLTLGYVDDFANYDRAQSFFTSFLLPVVFVQDVNAFLRQQTTRNFVIGLNNDYARDAGALLGNAFLFFNDTHTELRFNKYTHHPIGGHSMLLNPGFGNLFDEDSNIDLNLELFTPPAVYPAQLSETNFTFAGDDQSGEGTWTIMDYLRSAAKRKNILFFHNGPNVKDKPILSDYFNIGNRPYKLNTMALLGSVALQKRLDPQYIMTGDFQYDRFQEKIDLKAKGVNGVAGRVAKGGELQGRAISFVYQGQRPQTNVTVIEQRLNNNKETVIYFFGLERNKGQQNRSGNPDLVQFFGENIVQYESLPGLVKIADRKVGKITGYYPSGRTVDIPLRYLRRDKGLLTLDLTAFAGIVCCQLTE</sequence>
<organism evidence="1 2">
    <name type="scientific">Termititenax aidoneus</name>
    <dbReference type="NCBI Taxonomy" id="2218524"/>
    <lineage>
        <taxon>Bacteria</taxon>
        <taxon>Bacillati</taxon>
        <taxon>Candidatus Margulisiibacteriota</taxon>
        <taxon>Candidatus Termititenacia</taxon>
        <taxon>Candidatus Termititenacales</taxon>
        <taxon>Candidatus Termititenacaceae</taxon>
        <taxon>Candidatus Termititenax</taxon>
    </lineage>
</organism>
<keyword evidence="2" id="KW-1185">Reference proteome</keyword>